<proteinExistence type="predicted"/>
<keyword evidence="2" id="KW-1185">Reference proteome</keyword>
<dbReference type="AlphaFoldDB" id="A0AB33BNL7"/>
<gene>
    <name evidence="1" type="ORF">BH695_0428</name>
</gene>
<name>A0AB33BNL7_MICA7</name>
<evidence type="ECO:0000313" key="1">
    <source>
        <dbReference type="EMBL" id="ARI79709.1"/>
    </source>
</evidence>
<protein>
    <submittedName>
        <fullName evidence="1">Uncharacterized protein</fullName>
    </submittedName>
</protein>
<dbReference type="Proteomes" id="UP000192439">
    <property type="component" value="Chromosome"/>
</dbReference>
<dbReference type="EMBL" id="CP020771">
    <property type="protein sequence ID" value="ARI79709.1"/>
    <property type="molecule type" value="Genomic_DNA"/>
</dbReference>
<sequence>MIVMAIRIKLWADYGSYPLWGVDEIDNIAPEELPLSQATIQRLNAWQDTYDKTLNQDYPPLSDFPNQQAEMDFKQEGISLWKQLRLELAPDYEVFYQNEGQLFRHPKEITTKSTVQKITV</sequence>
<reference evidence="1 2" key="1">
    <citation type="journal article" date="2018" name="Harmful Algae">
        <title>The highly heterogeneous methylated genomes and diverse restriction-modification systems of bloom-forming Microcystis.</title>
        <authorList>
            <person name="Zhao L."/>
            <person name="Song Y."/>
            <person name="Li L."/>
            <person name="Gan N."/>
            <person name="Brand J.J."/>
            <person name="Song L."/>
        </authorList>
    </citation>
    <scope>NUCLEOTIDE SEQUENCE [LARGE SCALE GENOMIC DNA]</scope>
    <source>
        <strain evidence="1 2">PCC 7806SL</strain>
    </source>
</reference>
<accession>A0AB33BNL7</accession>
<evidence type="ECO:0000313" key="2">
    <source>
        <dbReference type="Proteomes" id="UP000192439"/>
    </source>
</evidence>
<organism evidence="1 2">
    <name type="scientific">Microcystis aeruginosa PCC 7806SL</name>
    <dbReference type="NCBI Taxonomy" id="1903187"/>
    <lineage>
        <taxon>Bacteria</taxon>
        <taxon>Bacillati</taxon>
        <taxon>Cyanobacteriota</taxon>
        <taxon>Cyanophyceae</taxon>
        <taxon>Oscillatoriophycideae</taxon>
        <taxon>Chroococcales</taxon>
        <taxon>Microcystaceae</taxon>
        <taxon>Microcystis</taxon>
    </lineage>
</organism>